<feature type="region of interest" description="Disordered" evidence="1">
    <location>
        <begin position="24"/>
        <end position="44"/>
    </location>
</feature>
<keyword evidence="3" id="KW-1185">Reference proteome</keyword>
<evidence type="ECO:0000256" key="1">
    <source>
        <dbReference type="SAM" id="MobiDB-lite"/>
    </source>
</evidence>
<organism evidence="2 3">
    <name type="scientific">Trametes pubescens</name>
    <name type="common">White-rot fungus</name>
    <dbReference type="NCBI Taxonomy" id="154538"/>
    <lineage>
        <taxon>Eukaryota</taxon>
        <taxon>Fungi</taxon>
        <taxon>Dikarya</taxon>
        <taxon>Basidiomycota</taxon>
        <taxon>Agaricomycotina</taxon>
        <taxon>Agaricomycetes</taxon>
        <taxon>Polyporales</taxon>
        <taxon>Polyporaceae</taxon>
        <taxon>Trametes</taxon>
    </lineage>
</organism>
<protein>
    <submittedName>
        <fullName evidence="2">Uncharacterized protein</fullName>
    </submittedName>
</protein>
<evidence type="ECO:0000313" key="3">
    <source>
        <dbReference type="Proteomes" id="UP000184267"/>
    </source>
</evidence>
<sequence length="83" mass="9246">MPPTIPSTSEPTPRFEKQRIYQTLPLPRSAPQPSEPRTPETAGTHLSYFVAASDTESYRCVVQRGPSLRAKELTDTSKRSIAM</sequence>
<dbReference type="Proteomes" id="UP000184267">
    <property type="component" value="Unassembled WGS sequence"/>
</dbReference>
<accession>A0A1M2W6E3</accession>
<comment type="caution">
    <text evidence="2">The sequence shown here is derived from an EMBL/GenBank/DDBJ whole genome shotgun (WGS) entry which is preliminary data.</text>
</comment>
<dbReference type="AlphaFoldDB" id="A0A1M2W6E3"/>
<proteinExistence type="predicted"/>
<gene>
    <name evidence="2" type="ORF">TRAPUB_7989</name>
</gene>
<dbReference type="EMBL" id="MNAD01000159">
    <property type="protein sequence ID" value="OJT15444.1"/>
    <property type="molecule type" value="Genomic_DNA"/>
</dbReference>
<evidence type="ECO:0000313" key="2">
    <source>
        <dbReference type="EMBL" id="OJT15444.1"/>
    </source>
</evidence>
<name>A0A1M2W6E3_TRAPU</name>
<reference evidence="2 3" key="1">
    <citation type="submission" date="2016-10" db="EMBL/GenBank/DDBJ databases">
        <title>Genome sequence of the basidiomycete white-rot fungus Trametes pubescens.</title>
        <authorList>
            <person name="Makela M.R."/>
            <person name="Granchi Z."/>
            <person name="Peng M."/>
            <person name="De Vries R.P."/>
            <person name="Grigoriev I."/>
            <person name="Riley R."/>
            <person name="Hilden K."/>
        </authorList>
    </citation>
    <scope>NUCLEOTIDE SEQUENCE [LARGE SCALE GENOMIC DNA]</scope>
    <source>
        <strain evidence="2 3">FBCC735</strain>
    </source>
</reference>